<dbReference type="SUPFAM" id="SSF51905">
    <property type="entry name" value="FAD/NAD(P)-binding domain"/>
    <property type="match status" value="2"/>
</dbReference>
<dbReference type="Gene3D" id="3.50.50.100">
    <property type="match status" value="1"/>
</dbReference>
<dbReference type="PRINTS" id="PR00368">
    <property type="entry name" value="FADPNR"/>
</dbReference>
<keyword evidence="7" id="KW-0520">NAD</keyword>
<keyword evidence="6" id="KW-0560">Oxidoreductase</keyword>
<evidence type="ECO:0000256" key="4">
    <source>
        <dbReference type="ARBA" id="ARBA00022827"/>
    </source>
</evidence>
<feature type="region of interest" description="Disordered" evidence="10">
    <location>
        <begin position="56"/>
        <end position="90"/>
    </location>
</feature>
<dbReference type="Pfam" id="PF07992">
    <property type="entry name" value="Pyr_redox_2"/>
    <property type="match status" value="1"/>
</dbReference>
<evidence type="ECO:0000256" key="5">
    <source>
        <dbReference type="ARBA" id="ARBA00022946"/>
    </source>
</evidence>
<feature type="domain" description="FAD/NAD(P)-binding" evidence="12">
    <location>
        <begin position="134"/>
        <end position="486"/>
    </location>
</feature>
<dbReference type="PANTHER" id="PTHR43706">
    <property type="entry name" value="NADH DEHYDROGENASE"/>
    <property type="match status" value="1"/>
</dbReference>
<organism evidence="14 15">
    <name type="scientific">Triparma laevis f. longispina</name>
    <dbReference type="NCBI Taxonomy" id="1714387"/>
    <lineage>
        <taxon>Eukaryota</taxon>
        <taxon>Sar</taxon>
        <taxon>Stramenopiles</taxon>
        <taxon>Ochrophyta</taxon>
        <taxon>Bolidophyceae</taxon>
        <taxon>Parmales</taxon>
        <taxon>Triparmaceae</taxon>
        <taxon>Triparma</taxon>
    </lineage>
</organism>
<feature type="compositionally biased region" description="Low complexity" evidence="10">
    <location>
        <begin position="65"/>
        <end position="75"/>
    </location>
</feature>
<keyword evidence="11" id="KW-0732">Signal</keyword>
<comment type="catalytic activity">
    <reaction evidence="8">
        <text>a quinone + NADH + H(+) = a quinol + NAD(+)</text>
        <dbReference type="Rhea" id="RHEA:46160"/>
        <dbReference type="ChEBI" id="CHEBI:15378"/>
        <dbReference type="ChEBI" id="CHEBI:24646"/>
        <dbReference type="ChEBI" id="CHEBI:57540"/>
        <dbReference type="ChEBI" id="CHEBI:57945"/>
        <dbReference type="ChEBI" id="CHEBI:132124"/>
        <dbReference type="EC" id="1.6.5.9"/>
    </reaction>
</comment>
<dbReference type="EC" id="1.6.5.9" evidence="2"/>
<sequence length="611" mass="66836">MSSRATRIAISLLLLASTISFQIPLRSHLTSNRLSHIYSNPDSFETEKILRQTLEKQNEGDGQAPSLSTSPSTPVETPPPPTTTSPKKTYTVPSKYFSSRPYPKFLLEKAFELYDDLTYSPPSSDSVTKTKSPHVVILGTGWGSSSFLKTTANSGLNITVISPRNFFLFTPMLAGASVGTVEPRSITEPVRSLNPDAQFLEATAKTVDQQKKQIECESVICEGNSCTISTFSITYDYLIISIGCTTNTYGIPGVLSNCNFLKSIEDARRIRTGIVNCFERAGLPGLNDKQIKDTLTFAIIGAGPTGVEFASELRDFVEAEGPKYYPTLLKYVRIKIIEASDTVLAPFDEKLREKAIEELTRTSKIKYEKSAVKDLLPPSLKLTELMLQSGVREITKSTIILNDDHEVPYGLSVWAAGNGPMPFTLNLIKTLQPEQQTLQSIARGRIAVDPWLRVIGSDGSLISLGDCACNVDDVLPGTAQVAGQQGEWLGKMFRREYDFIPEGEVVGRDVTPPITDSKETLAEKVSAIEGDDKIASPFQFLNLGILAYTGGGSALAQVQLTEGTSVKSSGSLGFGLWRSVYLSKQVSGRNRVLVAVDWLKTRIFGRDITRL</sequence>
<keyword evidence="3" id="KW-0285">Flavoprotein</keyword>
<keyword evidence="5" id="KW-0809">Transit peptide</keyword>
<proteinExistence type="inferred from homology"/>
<dbReference type="InterPro" id="IPR036188">
    <property type="entry name" value="FAD/NAD-bd_sf"/>
</dbReference>
<evidence type="ECO:0000313" key="15">
    <source>
        <dbReference type="Proteomes" id="UP001165122"/>
    </source>
</evidence>
<dbReference type="AlphaFoldDB" id="A0A9W6Z966"/>
<feature type="signal peptide" evidence="11">
    <location>
        <begin position="1"/>
        <end position="20"/>
    </location>
</feature>
<evidence type="ECO:0000256" key="3">
    <source>
        <dbReference type="ARBA" id="ARBA00022630"/>
    </source>
</evidence>
<evidence type="ECO:0000256" key="10">
    <source>
        <dbReference type="SAM" id="MobiDB-lite"/>
    </source>
</evidence>
<dbReference type="InterPro" id="IPR054585">
    <property type="entry name" value="NDH2-like_C"/>
</dbReference>
<evidence type="ECO:0000256" key="8">
    <source>
        <dbReference type="ARBA" id="ARBA00047599"/>
    </source>
</evidence>
<dbReference type="InterPro" id="IPR023753">
    <property type="entry name" value="FAD/NAD-binding_dom"/>
</dbReference>
<name>A0A9W6Z966_9STRA</name>
<dbReference type="EMBL" id="BRXW01000350">
    <property type="protein sequence ID" value="GMH46883.1"/>
    <property type="molecule type" value="Genomic_DNA"/>
</dbReference>
<dbReference type="Pfam" id="PF22366">
    <property type="entry name" value="NDH2_C"/>
    <property type="match status" value="1"/>
</dbReference>
<dbReference type="GO" id="GO:0050136">
    <property type="term" value="F:NADH dehydrogenase (quinone) (non-electrogenic) activity"/>
    <property type="evidence" value="ECO:0007669"/>
    <property type="project" value="UniProtKB-EC"/>
</dbReference>
<dbReference type="Proteomes" id="UP001165122">
    <property type="component" value="Unassembled WGS sequence"/>
</dbReference>
<evidence type="ECO:0000259" key="13">
    <source>
        <dbReference type="Pfam" id="PF22366"/>
    </source>
</evidence>
<evidence type="ECO:0000256" key="1">
    <source>
        <dbReference type="ARBA" id="ARBA00005272"/>
    </source>
</evidence>
<comment type="similarity">
    <text evidence="1">Belongs to the NADH dehydrogenase family.</text>
</comment>
<gene>
    <name evidence="14" type="ORF">TrLO_g5479</name>
</gene>
<dbReference type="OrthoDB" id="3244603at2759"/>
<comment type="catalytic activity">
    <reaction evidence="9">
        <text>a ubiquinone + NADH + H(+) = a ubiquinol + NAD(+)</text>
        <dbReference type="Rhea" id="RHEA:23152"/>
        <dbReference type="Rhea" id="RHEA-COMP:9565"/>
        <dbReference type="Rhea" id="RHEA-COMP:9566"/>
        <dbReference type="ChEBI" id="CHEBI:15378"/>
        <dbReference type="ChEBI" id="CHEBI:16389"/>
        <dbReference type="ChEBI" id="CHEBI:17976"/>
        <dbReference type="ChEBI" id="CHEBI:57540"/>
        <dbReference type="ChEBI" id="CHEBI:57945"/>
    </reaction>
</comment>
<feature type="domain" description="External alternative NADH-ubiquinone oxidoreductase-like C-terminal" evidence="13">
    <location>
        <begin position="543"/>
        <end position="607"/>
    </location>
</feature>
<evidence type="ECO:0000259" key="12">
    <source>
        <dbReference type="Pfam" id="PF07992"/>
    </source>
</evidence>
<evidence type="ECO:0000256" key="2">
    <source>
        <dbReference type="ARBA" id="ARBA00012637"/>
    </source>
</evidence>
<protein>
    <recommendedName>
        <fullName evidence="2">NADH:ubiquinone reductase (non-electrogenic)</fullName>
        <ecNumber evidence="2">1.6.5.9</ecNumber>
    </recommendedName>
</protein>
<keyword evidence="15" id="KW-1185">Reference proteome</keyword>
<dbReference type="GO" id="GO:0005739">
    <property type="term" value="C:mitochondrion"/>
    <property type="evidence" value="ECO:0007669"/>
    <property type="project" value="TreeGrafter"/>
</dbReference>
<evidence type="ECO:0000313" key="14">
    <source>
        <dbReference type="EMBL" id="GMH46883.1"/>
    </source>
</evidence>
<dbReference type="PANTHER" id="PTHR43706:SF47">
    <property type="entry name" value="EXTERNAL NADH-UBIQUINONE OXIDOREDUCTASE 1, MITOCHONDRIAL-RELATED"/>
    <property type="match status" value="1"/>
</dbReference>
<keyword evidence="4" id="KW-0274">FAD</keyword>
<comment type="caution">
    <text evidence="14">The sequence shown here is derived from an EMBL/GenBank/DDBJ whole genome shotgun (WGS) entry which is preliminary data.</text>
</comment>
<evidence type="ECO:0000256" key="6">
    <source>
        <dbReference type="ARBA" id="ARBA00023002"/>
    </source>
</evidence>
<dbReference type="InterPro" id="IPR045024">
    <property type="entry name" value="NDH-2"/>
</dbReference>
<feature type="chain" id="PRO_5040892480" description="NADH:ubiquinone reductase (non-electrogenic)" evidence="11">
    <location>
        <begin position="21"/>
        <end position="611"/>
    </location>
</feature>
<evidence type="ECO:0000256" key="9">
    <source>
        <dbReference type="ARBA" id="ARBA00049010"/>
    </source>
</evidence>
<evidence type="ECO:0000256" key="7">
    <source>
        <dbReference type="ARBA" id="ARBA00023027"/>
    </source>
</evidence>
<evidence type="ECO:0000256" key="11">
    <source>
        <dbReference type="SAM" id="SignalP"/>
    </source>
</evidence>
<accession>A0A9W6Z966</accession>
<reference evidence="15" key="1">
    <citation type="journal article" date="2023" name="Commun. Biol.">
        <title>Genome analysis of Parmales, the sister group of diatoms, reveals the evolutionary specialization of diatoms from phago-mixotrophs to photoautotrophs.</title>
        <authorList>
            <person name="Ban H."/>
            <person name="Sato S."/>
            <person name="Yoshikawa S."/>
            <person name="Yamada K."/>
            <person name="Nakamura Y."/>
            <person name="Ichinomiya M."/>
            <person name="Sato N."/>
            <person name="Blanc-Mathieu R."/>
            <person name="Endo H."/>
            <person name="Kuwata A."/>
            <person name="Ogata H."/>
        </authorList>
    </citation>
    <scope>NUCLEOTIDE SEQUENCE [LARGE SCALE GENOMIC DNA]</scope>
    <source>
        <strain evidence="15">NIES 3700</strain>
    </source>
</reference>